<evidence type="ECO:0008006" key="3">
    <source>
        <dbReference type="Google" id="ProtNLM"/>
    </source>
</evidence>
<accession>A0A9X4EYD8</accession>
<reference evidence="1" key="1">
    <citation type="submission" date="2022-02" db="EMBL/GenBank/DDBJ databases">
        <title>Emergence and expansion in Europe of a Vibrio aestuarianus clonal complex pathogenic for oysters.</title>
        <authorList>
            <person name="Mesnil A."/>
            <person name="Travers M.-A."/>
        </authorList>
    </citation>
    <scope>NUCLEOTIDE SEQUENCE</scope>
    <source>
        <strain evidence="1">19_064_11T1</strain>
    </source>
</reference>
<comment type="caution">
    <text evidence="1">The sequence shown here is derived from an EMBL/GenBank/DDBJ whole genome shotgun (WGS) entry which is preliminary data.</text>
</comment>
<dbReference type="AlphaFoldDB" id="A0A9X4EYD8"/>
<dbReference type="Proteomes" id="UP001140979">
    <property type="component" value="Unassembled WGS sequence"/>
</dbReference>
<evidence type="ECO:0000313" key="2">
    <source>
        <dbReference type="Proteomes" id="UP001140979"/>
    </source>
</evidence>
<dbReference type="Gene3D" id="1.10.1790.10">
    <property type="entry name" value="PRD domain"/>
    <property type="match status" value="1"/>
</dbReference>
<protein>
    <recommendedName>
        <fullName evidence="3">PRD domain-containing protein</fullName>
    </recommendedName>
</protein>
<gene>
    <name evidence="1" type="ORF">L9W94_10645</name>
</gene>
<dbReference type="EMBL" id="JAKNBA010000016">
    <property type="protein sequence ID" value="MDE1242598.1"/>
    <property type="molecule type" value="Genomic_DNA"/>
</dbReference>
<proteinExistence type="predicted"/>
<organism evidence="1 2">
    <name type="scientific">Vibrio aestuarianus</name>
    <dbReference type="NCBI Taxonomy" id="28171"/>
    <lineage>
        <taxon>Bacteria</taxon>
        <taxon>Pseudomonadati</taxon>
        <taxon>Pseudomonadota</taxon>
        <taxon>Gammaproteobacteria</taxon>
        <taxon>Vibrionales</taxon>
        <taxon>Vibrionaceae</taxon>
        <taxon>Vibrio</taxon>
    </lineage>
</organism>
<evidence type="ECO:0000313" key="1">
    <source>
        <dbReference type="EMBL" id="MDE1242598.1"/>
    </source>
</evidence>
<dbReference type="RefSeq" id="WP_274683279.1">
    <property type="nucleotide sequence ID" value="NZ_JAKNBA010000016.1"/>
</dbReference>
<name>A0A9X4EYD8_9VIBR</name>
<sequence length="114" mass="12755">MTILLNGGVISQVAHDAALNASQLLASEWNVDLHSEQLQMAMTHFARATDRIINNDPIKEGLDSDIFEEISSDCLFTEIESMNKKICAFTNIELIPEEENSFLLSNLYAIKINL</sequence>